<comment type="caution">
    <text evidence="1">The sequence shown here is derived from an EMBL/GenBank/DDBJ whole genome shotgun (WGS) entry which is preliminary data.</text>
</comment>
<dbReference type="Gene3D" id="1.10.287.1480">
    <property type="match status" value="1"/>
</dbReference>
<evidence type="ECO:0000313" key="1">
    <source>
        <dbReference type="EMBL" id="CAG2055487.1"/>
    </source>
</evidence>
<evidence type="ECO:0000313" key="2">
    <source>
        <dbReference type="Proteomes" id="UP001153148"/>
    </source>
</evidence>
<proteinExistence type="predicted"/>
<reference evidence="1" key="1">
    <citation type="submission" date="2021-03" db="EMBL/GenBank/DDBJ databases">
        <authorList>
            <person name="Tran Van P."/>
        </authorList>
    </citation>
    <scope>NUCLEOTIDE SEQUENCE</scope>
</reference>
<gene>
    <name evidence="1" type="ORF">TPAB3V08_LOCUS2490</name>
</gene>
<name>A0ABN7NQ03_TIMPD</name>
<dbReference type="EMBL" id="CAJPIN010002544">
    <property type="protein sequence ID" value="CAG2055487.1"/>
    <property type="molecule type" value="Genomic_DNA"/>
</dbReference>
<protein>
    <submittedName>
        <fullName evidence="1">Uncharacterized protein</fullName>
    </submittedName>
</protein>
<dbReference type="Proteomes" id="UP001153148">
    <property type="component" value="Unassembled WGS sequence"/>
</dbReference>
<organism evidence="1 2">
    <name type="scientific">Timema podura</name>
    <name type="common">Walking stick</name>
    <dbReference type="NCBI Taxonomy" id="61482"/>
    <lineage>
        <taxon>Eukaryota</taxon>
        <taxon>Metazoa</taxon>
        <taxon>Ecdysozoa</taxon>
        <taxon>Arthropoda</taxon>
        <taxon>Hexapoda</taxon>
        <taxon>Insecta</taxon>
        <taxon>Pterygota</taxon>
        <taxon>Neoptera</taxon>
        <taxon>Polyneoptera</taxon>
        <taxon>Phasmatodea</taxon>
        <taxon>Timematodea</taxon>
        <taxon>Timematoidea</taxon>
        <taxon>Timematidae</taxon>
        <taxon>Timema</taxon>
    </lineage>
</organism>
<keyword evidence="2" id="KW-1185">Reference proteome</keyword>
<sequence>MSTFSSLVVTTLFSLAKESVIKPSSAIVSVINISLTSIPGQQNKGISYSQIYVGEGTKLRNYLLLRVTAESIGNESFGGQGEAQQVRTVYADWRMIRDLKRRKMVEQYAIERLRINSLRKNDILPPELRPMCADIEVTRACQAMATQSHCLETLCRLQ</sequence>
<accession>A0ABN7NQ03</accession>